<gene>
    <name evidence="6" type="ORF">OLMES_2467</name>
</gene>
<evidence type="ECO:0000313" key="7">
    <source>
        <dbReference type="Proteomes" id="UP000196027"/>
    </source>
</evidence>
<dbReference type="SUPFAM" id="SSF52096">
    <property type="entry name" value="ClpP/crotonase"/>
    <property type="match status" value="1"/>
</dbReference>
<dbReference type="GO" id="GO:0016509">
    <property type="term" value="F:long-chain (3S)-3-hydroxyacyl-CoA dehydrogenase (NAD+) activity"/>
    <property type="evidence" value="ECO:0007669"/>
    <property type="project" value="TreeGrafter"/>
</dbReference>
<dbReference type="OrthoDB" id="5389341at2"/>
<name>A0A1Y0I7Q5_9GAMM</name>
<dbReference type="Gene3D" id="3.90.226.10">
    <property type="entry name" value="2-enoyl-CoA Hydratase, Chain A, domain 1"/>
    <property type="match status" value="1"/>
</dbReference>
<dbReference type="InterPro" id="IPR029045">
    <property type="entry name" value="ClpP/crotonase-like_dom_sf"/>
</dbReference>
<evidence type="ECO:0000256" key="3">
    <source>
        <dbReference type="ARBA" id="ARBA00049556"/>
    </source>
</evidence>
<dbReference type="Proteomes" id="UP000196027">
    <property type="component" value="Chromosome"/>
</dbReference>
<dbReference type="Gene3D" id="3.40.50.720">
    <property type="entry name" value="NAD(P)-binding Rossmann-like Domain"/>
    <property type="match status" value="1"/>
</dbReference>
<dbReference type="GO" id="GO:0004300">
    <property type="term" value="F:enoyl-CoA hydratase activity"/>
    <property type="evidence" value="ECO:0007669"/>
    <property type="project" value="TreeGrafter"/>
</dbReference>
<dbReference type="EMBL" id="CP021425">
    <property type="protein sequence ID" value="ARU56528.1"/>
    <property type="molecule type" value="Genomic_DNA"/>
</dbReference>
<dbReference type="SUPFAM" id="SSF51735">
    <property type="entry name" value="NAD(P)-binding Rossmann-fold domains"/>
    <property type="match status" value="1"/>
</dbReference>
<dbReference type="PANTHER" id="PTHR43612:SF3">
    <property type="entry name" value="TRIFUNCTIONAL ENZYME SUBUNIT ALPHA, MITOCHONDRIAL"/>
    <property type="match status" value="1"/>
</dbReference>
<comment type="catalytic activity">
    <reaction evidence="3">
        <text>a (3S)-3-hydroxyacyl-CoA + NAD(+) = a 3-oxoacyl-CoA + NADH + H(+)</text>
        <dbReference type="Rhea" id="RHEA:22432"/>
        <dbReference type="ChEBI" id="CHEBI:15378"/>
        <dbReference type="ChEBI" id="CHEBI:57318"/>
        <dbReference type="ChEBI" id="CHEBI:57540"/>
        <dbReference type="ChEBI" id="CHEBI:57945"/>
        <dbReference type="ChEBI" id="CHEBI:90726"/>
        <dbReference type="EC" id="1.1.1.35"/>
    </reaction>
</comment>
<dbReference type="GO" id="GO:0070403">
    <property type="term" value="F:NAD+ binding"/>
    <property type="evidence" value="ECO:0007669"/>
    <property type="project" value="InterPro"/>
</dbReference>
<dbReference type="FunFam" id="3.90.226.10:FF:000047">
    <property type="entry name" value="Probable 3-hydroxyacyl-CoA dehydrogenase"/>
    <property type="match status" value="1"/>
</dbReference>
<dbReference type="RefSeq" id="WP_087461503.1">
    <property type="nucleotide sequence ID" value="NZ_CP021425.1"/>
</dbReference>
<dbReference type="GO" id="GO:0006635">
    <property type="term" value="P:fatty acid beta-oxidation"/>
    <property type="evidence" value="ECO:0007669"/>
    <property type="project" value="TreeGrafter"/>
</dbReference>
<accession>A0A1Y0I7Q5</accession>
<dbReference type="InterPro" id="IPR001753">
    <property type="entry name" value="Enoyl-CoA_hydra/iso"/>
</dbReference>
<comment type="similarity">
    <text evidence="4">Belongs to the enoyl-CoA hydratase/isomerase family.</text>
</comment>
<dbReference type="InterPro" id="IPR036291">
    <property type="entry name" value="NAD(P)-bd_dom_sf"/>
</dbReference>
<evidence type="ECO:0000256" key="4">
    <source>
        <dbReference type="RuleBase" id="RU003707"/>
    </source>
</evidence>
<dbReference type="PANTHER" id="PTHR43612">
    <property type="entry name" value="TRIFUNCTIONAL ENZYME SUBUNIT ALPHA"/>
    <property type="match status" value="1"/>
</dbReference>
<dbReference type="FunFam" id="3.40.50.720:FF:000009">
    <property type="entry name" value="Fatty oxidation complex, alpha subunit"/>
    <property type="match status" value="1"/>
</dbReference>
<dbReference type="InterPro" id="IPR018376">
    <property type="entry name" value="Enoyl-CoA_hyd/isom_CS"/>
</dbReference>
<organism evidence="6 7">
    <name type="scientific">Oleiphilus messinensis</name>
    <dbReference type="NCBI Taxonomy" id="141451"/>
    <lineage>
        <taxon>Bacteria</taxon>
        <taxon>Pseudomonadati</taxon>
        <taxon>Pseudomonadota</taxon>
        <taxon>Gammaproteobacteria</taxon>
        <taxon>Oceanospirillales</taxon>
        <taxon>Oleiphilaceae</taxon>
        <taxon>Oleiphilus</taxon>
    </lineage>
</organism>
<proteinExistence type="inferred from homology"/>
<protein>
    <submittedName>
        <fullName evidence="6">Short chain enoyl-CoA hydratase / 3-hydroxyacyl-CoA dehydrogenase</fullName>
    </submittedName>
</protein>
<dbReference type="KEGG" id="ome:OLMES_2467"/>
<dbReference type="AlphaFoldDB" id="A0A1Y0I7Q5"/>
<sequence length="469" mass="50623">MTDVISYEIDADKIVTLTMDMPNQSANTMNAAYREAMKSTIDRLELEKDQISGIILTSAKSTFFAGGDLNEITNINKDNAQMFFDIIEDTKKQMRRLETLGKPVVAAINGSALGGGFELVLACHYRICLNKPKIQLGLPESSLGLLPGGGGITRMVRLLGLQVALPYLTEGRIIKPEDALKTGLIQQMVDSTDALITNAKKWIKATPSATQPWDTKGFKIPGGTPSHPKIAQLAAITPAMVRQKTHGCYPAPEAILAAAIEGAQVDFDSASTIESRYFLRLAKGPVAKNMINTFWFQLNAIKAGGSRPKDPPHWKASKVGVLGAGMMGAGIAHATASKGIEVVLKDLTLEAAEKGKVHTANILEKKVKQGKISTEKAEQVLGLIKPTTDANDFQGCDLIIEAVFEKRELKATVTQEVEPFLASDAIIASNTSTLPITGLAKAVKKQDKFIGLHFFSPVEKMQLVEITKV</sequence>
<keyword evidence="7" id="KW-1185">Reference proteome</keyword>
<evidence type="ECO:0000256" key="2">
    <source>
        <dbReference type="ARBA" id="ARBA00023027"/>
    </source>
</evidence>
<evidence type="ECO:0000313" key="6">
    <source>
        <dbReference type="EMBL" id="ARU56528.1"/>
    </source>
</evidence>
<keyword evidence="2" id="KW-0520">NAD</keyword>
<dbReference type="Pfam" id="PF02737">
    <property type="entry name" value="3HCDH_N"/>
    <property type="match status" value="1"/>
</dbReference>
<evidence type="ECO:0000256" key="1">
    <source>
        <dbReference type="ARBA" id="ARBA00023002"/>
    </source>
</evidence>
<dbReference type="InterPro" id="IPR006176">
    <property type="entry name" value="3-OHacyl-CoA_DH_NAD-bd"/>
</dbReference>
<dbReference type="CDD" id="cd06558">
    <property type="entry name" value="crotonase-like"/>
    <property type="match status" value="1"/>
</dbReference>
<dbReference type="Pfam" id="PF00378">
    <property type="entry name" value="ECH_1"/>
    <property type="match status" value="1"/>
</dbReference>
<keyword evidence="1" id="KW-0560">Oxidoreductase</keyword>
<dbReference type="InterPro" id="IPR050136">
    <property type="entry name" value="FA_oxidation_alpha_subunit"/>
</dbReference>
<reference evidence="6 7" key="1">
    <citation type="submission" date="2017-05" db="EMBL/GenBank/DDBJ databases">
        <title>Genomic insights into alkan degradation activity of Oleiphilus messinensis.</title>
        <authorList>
            <person name="Kozyavkin S.A."/>
            <person name="Slesarev A.I."/>
            <person name="Golyshin P.N."/>
            <person name="Korzhenkov A."/>
            <person name="Golyshina O.N."/>
            <person name="Toshchakov S.V."/>
        </authorList>
    </citation>
    <scope>NUCLEOTIDE SEQUENCE [LARGE SCALE GENOMIC DNA]</scope>
    <source>
        <strain evidence="6 7">ME102</strain>
    </source>
</reference>
<feature type="domain" description="3-hydroxyacyl-CoA dehydrogenase NAD binding" evidence="5">
    <location>
        <begin position="318"/>
        <end position="467"/>
    </location>
</feature>
<evidence type="ECO:0000259" key="5">
    <source>
        <dbReference type="Pfam" id="PF02737"/>
    </source>
</evidence>
<dbReference type="PROSITE" id="PS00166">
    <property type="entry name" value="ENOYL_COA_HYDRATASE"/>
    <property type="match status" value="1"/>
</dbReference>